<accession>A0A5N3QUX1</accession>
<dbReference type="AlphaFoldDB" id="A0A5N3QUX1"/>
<feature type="active site" description="Proton acceptor" evidence="1">
    <location>
        <position position="82"/>
    </location>
</feature>
<dbReference type="PIRSF" id="PIRSF000705">
    <property type="entry name" value="DNK"/>
    <property type="match status" value="1"/>
</dbReference>
<evidence type="ECO:0000256" key="2">
    <source>
        <dbReference type="PIRSR" id="PIRSR000705-3"/>
    </source>
</evidence>
<dbReference type="RefSeq" id="WP_150873152.1">
    <property type="nucleotide sequence ID" value="NZ_VWSE01000010.1"/>
</dbReference>
<feature type="binding site" evidence="2">
    <location>
        <begin position="130"/>
        <end position="134"/>
    </location>
    <ligand>
        <name>ATP</name>
        <dbReference type="ChEBI" id="CHEBI:30616"/>
    </ligand>
</feature>
<dbReference type="SUPFAM" id="SSF52540">
    <property type="entry name" value="P-loop containing nucleoside triphosphate hydrolases"/>
    <property type="match status" value="1"/>
</dbReference>
<organism evidence="4 5">
    <name type="scientific">Vibrio fortis</name>
    <dbReference type="NCBI Taxonomy" id="212667"/>
    <lineage>
        <taxon>Bacteria</taxon>
        <taxon>Pseudomonadati</taxon>
        <taxon>Pseudomonadota</taxon>
        <taxon>Gammaproteobacteria</taxon>
        <taxon>Vibrionales</taxon>
        <taxon>Vibrionaceae</taxon>
        <taxon>Vibrio</taxon>
    </lineage>
</organism>
<dbReference type="PANTHER" id="PTHR10513">
    <property type="entry name" value="DEOXYNUCLEOSIDE KINASE"/>
    <property type="match status" value="1"/>
</dbReference>
<dbReference type="GO" id="GO:0005737">
    <property type="term" value="C:cytoplasm"/>
    <property type="evidence" value="ECO:0007669"/>
    <property type="project" value="TreeGrafter"/>
</dbReference>
<sequence>MYIAIEGNIGAGKSTILHPLAERLGFEIIEEGIETDKGFQDCLAAFYKTGSKEDFDALQHYLATYRANLIQQLDPNKNYIMERSLQGAALFCLAENHTDTATWTLQSFKHVPQPSHYVFLDCDAAICAERINQRGRECESEIPLEYLERVERAHRDWAYMGEWAGTVTVVDSSGHIQLEELAGRIETALLIKAGVYVSHV</sequence>
<dbReference type="GO" id="GO:0005524">
    <property type="term" value="F:ATP binding"/>
    <property type="evidence" value="ECO:0007669"/>
    <property type="project" value="UniProtKB-KW"/>
</dbReference>
<feature type="binding site" evidence="2">
    <location>
        <begin position="7"/>
        <end position="15"/>
    </location>
    <ligand>
        <name>ATP</name>
        <dbReference type="ChEBI" id="CHEBI:30616"/>
    </ligand>
</feature>
<evidence type="ECO:0000313" key="5">
    <source>
        <dbReference type="Proteomes" id="UP000326789"/>
    </source>
</evidence>
<dbReference type="EMBL" id="VWSE01000010">
    <property type="protein sequence ID" value="KAB0285451.1"/>
    <property type="molecule type" value="Genomic_DNA"/>
</dbReference>
<feature type="domain" description="Deoxynucleoside kinase" evidence="3">
    <location>
        <begin position="3"/>
        <end position="175"/>
    </location>
</feature>
<keyword evidence="2" id="KW-0547">Nucleotide-binding</keyword>
<dbReference type="PANTHER" id="PTHR10513:SF35">
    <property type="entry name" value="DEOXYADENOSINE KINASE"/>
    <property type="match status" value="1"/>
</dbReference>
<evidence type="ECO:0000313" key="4">
    <source>
        <dbReference type="EMBL" id="KAB0285451.1"/>
    </source>
</evidence>
<gene>
    <name evidence="4" type="ORF">F2P58_23340</name>
</gene>
<reference evidence="4 5" key="1">
    <citation type="submission" date="2019-09" db="EMBL/GenBank/DDBJ databases">
        <title>Whole genome sequence of Vibrio fortis.</title>
        <authorList>
            <person name="Das S.K."/>
        </authorList>
    </citation>
    <scope>NUCLEOTIDE SEQUENCE [LARGE SCALE GENOMIC DNA]</scope>
    <source>
        <strain evidence="4 5">AN60</strain>
    </source>
</reference>
<dbReference type="InterPro" id="IPR027417">
    <property type="entry name" value="P-loop_NTPase"/>
</dbReference>
<evidence type="ECO:0000259" key="3">
    <source>
        <dbReference type="Pfam" id="PF01712"/>
    </source>
</evidence>
<dbReference type="GO" id="GO:0019136">
    <property type="term" value="F:deoxynucleoside kinase activity"/>
    <property type="evidence" value="ECO:0007669"/>
    <property type="project" value="InterPro"/>
</dbReference>
<dbReference type="Gene3D" id="3.40.50.300">
    <property type="entry name" value="P-loop containing nucleotide triphosphate hydrolases"/>
    <property type="match status" value="1"/>
</dbReference>
<proteinExistence type="predicted"/>
<dbReference type="InterPro" id="IPR031314">
    <property type="entry name" value="DNK_dom"/>
</dbReference>
<dbReference type="InterPro" id="IPR050566">
    <property type="entry name" value="Deoxyribonucleoside_kinase"/>
</dbReference>
<dbReference type="InterPro" id="IPR002624">
    <property type="entry name" value="DCK/DGK"/>
</dbReference>
<protein>
    <submittedName>
        <fullName evidence="4">AAA family ATPase</fullName>
    </submittedName>
</protein>
<dbReference type="Pfam" id="PF01712">
    <property type="entry name" value="dNK"/>
    <property type="match status" value="1"/>
</dbReference>
<keyword evidence="2" id="KW-0067">ATP-binding</keyword>
<dbReference type="Proteomes" id="UP000326789">
    <property type="component" value="Unassembled WGS sequence"/>
</dbReference>
<evidence type="ECO:0000256" key="1">
    <source>
        <dbReference type="PIRSR" id="PIRSR000705-1"/>
    </source>
</evidence>
<name>A0A5N3QUX1_9VIBR</name>
<comment type="caution">
    <text evidence="4">The sequence shown here is derived from an EMBL/GenBank/DDBJ whole genome shotgun (WGS) entry which is preliminary data.</text>
</comment>